<keyword evidence="2" id="KW-1185">Reference proteome</keyword>
<proteinExistence type="predicted"/>
<protein>
    <submittedName>
        <fullName evidence="1">Uncharacterized protein</fullName>
    </submittedName>
</protein>
<dbReference type="EMBL" id="RQET01000004">
    <property type="protein sequence ID" value="TGK12603.1"/>
    <property type="molecule type" value="Genomic_DNA"/>
</dbReference>
<reference evidence="1" key="1">
    <citation type="journal article" date="2019" name="PLoS Negl. Trop. Dis.">
        <title>Revisiting the worldwide diversity of Leptospira species in the environment.</title>
        <authorList>
            <person name="Vincent A.T."/>
            <person name="Schiettekatte O."/>
            <person name="Bourhy P."/>
            <person name="Veyrier F.J."/>
            <person name="Picardeau M."/>
        </authorList>
    </citation>
    <scope>NUCLEOTIDE SEQUENCE [LARGE SCALE GENOMIC DNA]</scope>
    <source>
        <strain evidence="1">SSW15</strain>
    </source>
</reference>
<evidence type="ECO:0000313" key="1">
    <source>
        <dbReference type="EMBL" id="TGK12603.1"/>
    </source>
</evidence>
<dbReference type="AlphaFoldDB" id="A0A4R9GKE5"/>
<organism evidence="1 2">
    <name type="scientific">Leptospira fletcheri</name>
    <dbReference type="NCBI Taxonomy" id="2484981"/>
    <lineage>
        <taxon>Bacteria</taxon>
        <taxon>Pseudomonadati</taxon>
        <taxon>Spirochaetota</taxon>
        <taxon>Spirochaetia</taxon>
        <taxon>Leptospirales</taxon>
        <taxon>Leptospiraceae</taxon>
        <taxon>Leptospira</taxon>
    </lineage>
</organism>
<name>A0A4R9GKE5_9LEPT</name>
<accession>A0A4R9GKE5</accession>
<gene>
    <name evidence="1" type="ORF">EHO60_08050</name>
</gene>
<comment type="caution">
    <text evidence="1">The sequence shown here is derived from an EMBL/GenBank/DDBJ whole genome shotgun (WGS) entry which is preliminary data.</text>
</comment>
<dbReference type="Proteomes" id="UP000298458">
    <property type="component" value="Unassembled WGS sequence"/>
</dbReference>
<evidence type="ECO:0000313" key="2">
    <source>
        <dbReference type="Proteomes" id="UP000298458"/>
    </source>
</evidence>
<dbReference type="OrthoDB" id="326829at2"/>
<sequence length="170" mass="19635">MTFPDESLSEEPILSIKGISFIPVYVCPKCQKTVSVLWKKGRGRLRDWATFREEVRTILCTNEDCRSTFMPDYAIRFSTSIPILSKLELLNEMRSWFYDRTGKSVDFGPDDVHPSLTWDPFSELVPDWQDRISLELFANILRYTPPIDLEAVLLGRPKVPLFGGYNPPSR</sequence>